<keyword evidence="1" id="KW-0812">Transmembrane</keyword>
<dbReference type="EMBL" id="CATQJL010000001">
    <property type="protein sequence ID" value="CAJ0591088.1"/>
    <property type="molecule type" value="Genomic_DNA"/>
</dbReference>
<comment type="caution">
    <text evidence="2">The sequence shown here is derived from an EMBL/GenBank/DDBJ whole genome shotgun (WGS) entry which is preliminary data.</text>
</comment>
<protein>
    <submittedName>
        <fullName evidence="2">Uncharacterized protein</fullName>
    </submittedName>
</protein>
<keyword evidence="1" id="KW-0472">Membrane</keyword>
<dbReference type="AlphaFoldDB" id="A0AA36DR05"/>
<feature type="transmembrane region" description="Helical" evidence="1">
    <location>
        <begin position="21"/>
        <end position="43"/>
    </location>
</feature>
<proteinExistence type="predicted"/>
<gene>
    <name evidence="2" type="ORF">CYNAS_LOCUS3071</name>
</gene>
<organism evidence="2 3">
    <name type="scientific">Cylicocyclus nassatus</name>
    <name type="common">Nematode worm</name>
    <dbReference type="NCBI Taxonomy" id="53992"/>
    <lineage>
        <taxon>Eukaryota</taxon>
        <taxon>Metazoa</taxon>
        <taxon>Ecdysozoa</taxon>
        <taxon>Nematoda</taxon>
        <taxon>Chromadorea</taxon>
        <taxon>Rhabditida</taxon>
        <taxon>Rhabditina</taxon>
        <taxon>Rhabditomorpha</taxon>
        <taxon>Strongyloidea</taxon>
        <taxon>Strongylidae</taxon>
        <taxon>Cylicocyclus</taxon>
    </lineage>
</organism>
<accession>A0AA36DR05</accession>
<evidence type="ECO:0000313" key="2">
    <source>
        <dbReference type="EMBL" id="CAJ0591088.1"/>
    </source>
</evidence>
<sequence>MESKRSSATPRNQFSLAQSPILLLYFCMRFQITLYACHMRFFIAVPSFYSSYKAYCRHCYVPLYYAFHNFDVV</sequence>
<evidence type="ECO:0000256" key="1">
    <source>
        <dbReference type="SAM" id="Phobius"/>
    </source>
</evidence>
<keyword evidence="1" id="KW-1133">Transmembrane helix</keyword>
<evidence type="ECO:0000313" key="3">
    <source>
        <dbReference type="Proteomes" id="UP001176961"/>
    </source>
</evidence>
<dbReference type="Proteomes" id="UP001176961">
    <property type="component" value="Unassembled WGS sequence"/>
</dbReference>
<reference evidence="2" key="1">
    <citation type="submission" date="2023-07" db="EMBL/GenBank/DDBJ databases">
        <authorList>
            <consortium name="CYATHOMIX"/>
        </authorList>
    </citation>
    <scope>NUCLEOTIDE SEQUENCE</scope>
    <source>
        <strain evidence="2">N/A</strain>
    </source>
</reference>
<keyword evidence="3" id="KW-1185">Reference proteome</keyword>
<name>A0AA36DR05_CYLNA</name>